<evidence type="ECO:0000256" key="4">
    <source>
        <dbReference type="ARBA" id="ARBA00022692"/>
    </source>
</evidence>
<dbReference type="Pfam" id="PF01773">
    <property type="entry name" value="Nucleos_tra2_N"/>
    <property type="match status" value="1"/>
</dbReference>
<evidence type="ECO:0000259" key="9">
    <source>
        <dbReference type="Pfam" id="PF07662"/>
    </source>
</evidence>
<feature type="domain" description="Concentrative nucleoside transporter N-terminal" evidence="8">
    <location>
        <begin position="7"/>
        <end position="80"/>
    </location>
</feature>
<keyword evidence="6 7" id="KW-0472">Membrane</keyword>
<keyword evidence="3" id="KW-1003">Cell membrane</keyword>
<dbReference type="EMBL" id="CP118711">
    <property type="protein sequence ID" value="WGK86101.1"/>
    <property type="molecule type" value="Genomic_DNA"/>
</dbReference>
<organism evidence="11 12">
    <name type="scientific">Vibrio aestuarianus</name>
    <dbReference type="NCBI Taxonomy" id="28171"/>
    <lineage>
        <taxon>Bacteria</taxon>
        <taxon>Pseudomonadati</taxon>
        <taxon>Pseudomonadota</taxon>
        <taxon>Gammaproteobacteria</taxon>
        <taxon>Vibrionales</taxon>
        <taxon>Vibrionaceae</taxon>
        <taxon>Vibrio</taxon>
    </lineage>
</organism>
<dbReference type="InterPro" id="IPR018270">
    <property type="entry name" value="C_nuclsd_transpt_met_bac"/>
</dbReference>
<dbReference type="PANTHER" id="PTHR10590">
    <property type="entry name" value="SODIUM/NUCLEOSIDE COTRANSPORTER"/>
    <property type="match status" value="1"/>
</dbReference>
<evidence type="ECO:0000256" key="6">
    <source>
        <dbReference type="ARBA" id="ARBA00023136"/>
    </source>
</evidence>
<feature type="transmembrane region" description="Helical" evidence="7">
    <location>
        <begin position="88"/>
        <end position="113"/>
    </location>
</feature>
<feature type="domain" description="Nucleoside transporter/FeoB GTPase Gate" evidence="10">
    <location>
        <begin position="94"/>
        <end position="191"/>
    </location>
</feature>
<dbReference type="InterPro" id="IPR002668">
    <property type="entry name" value="CNT_N_dom"/>
</dbReference>
<dbReference type="Proteomes" id="UP001241226">
    <property type="component" value="Chromosome 1"/>
</dbReference>
<comment type="similarity">
    <text evidence="2 7">Belongs to the concentrative nucleoside transporter (CNT) (TC 2.A.41) family.</text>
</comment>
<dbReference type="AlphaFoldDB" id="A0ABD7YML9"/>
<evidence type="ECO:0000256" key="5">
    <source>
        <dbReference type="ARBA" id="ARBA00022989"/>
    </source>
</evidence>
<name>A0ABD7YML9_9VIBR</name>
<keyword evidence="4 7" id="KW-0812">Transmembrane</keyword>
<evidence type="ECO:0000259" key="10">
    <source>
        <dbReference type="Pfam" id="PF07670"/>
    </source>
</evidence>
<proteinExistence type="inferred from homology"/>
<evidence type="ECO:0000313" key="12">
    <source>
        <dbReference type="Proteomes" id="UP001241226"/>
    </source>
</evidence>
<protein>
    <recommendedName>
        <fullName evidence="7">Nucleoside permease</fullName>
    </recommendedName>
</protein>
<dbReference type="InterPro" id="IPR011642">
    <property type="entry name" value="Gate_dom"/>
</dbReference>
<evidence type="ECO:0000259" key="8">
    <source>
        <dbReference type="Pfam" id="PF01773"/>
    </source>
</evidence>
<feature type="transmembrane region" description="Helical" evidence="7">
    <location>
        <begin position="196"/>
        <end position="216"/>
    </location>
</feature>
<dbReference type="Pfam" id="PF07662">
    <property type="entry name" value="Nucleos_tra2_C"/>
    <property type="match status" value="1"/>
</dbReference>
<dbReference type="InterPro" id="IPR008276">
    <property type="entry name" value="C_nuclsd_transpt"/>
</dbReference>
<feature type="transmembrane region" description="Helical" evidence="7">
    <location>
        <begin position="28"/>
        <end position="48"/>
    </location>
</feature>
<sequence length="420" mass="43949">MIFTGILGIIGLLGFSAFFSTNRRSINLRTVGSALALQIGIGAFVLYFPPGKTALEWLSTGVSHVLHSGKAGINFLFGNLVNFSVDGIGFIFALNVLPLVVFFSALIAVLYYLGIMQIVIRVVGGAMAKLLGTSHAESMSAISNIFVGQSEAPLVVKPVMSKMSDSEFFAVMCGGMASVSGTVLAGYAMMGVNMEYLIAASFMAAPGGILFAKILLPETTKPEYTIDKRIQFDGEPPENVLAAAGEGAASGVKLALAIGAMLVAMIGLVALVNMMLGGIGGWFGLELSLELILGWLFSPLAFLLGVPWSEASIAGAMIGKKLIVNEFIAYRDFSPYLKDAETVISSGLPVLTEKTKIIISFSLCGFANLASMGILIGGLGTLCPSRTNFIAKYGVKTLIAATSSNLMSATIAGIFISLVS</sequence>
<feature type="transmembrane region" description="Helical" evidence="7">
    <location>
        <begin position="398"/>
        <end position="419"/>
    </location>
</feature>
<reference evidence="11 12" key="1">
    <citation type="submission" date="2022-02" db="EMBL/GenBank/DDBJ databases">
        <title>Emergence and expansion in Europe of a Vibrio aestuarianus clonal complex pathogenic for oysters.</title>
        <authorList>
            <person name="Mesnil A."/>
            <person name="Travers M.-A."/>
        </authorList>
    </citation>
    <scope>NUCLEOTIDE SEQUENCE [LARGE SCALE GENOMIC DNA]</scope>
    <source>
        <strain evidence="11 12">U17</strain>
    </source>
</reference>
<feature type="domain" description="Concentrative nucleoside transporter C-terminal" evidence="9">
    <location>
        <begin position="196"/>
        <end position="413"/>
    </location>
</feature>
<dbReference type="NCBIfam" id="TIGR00804">
    <property type="entry name" value="nupC"/>
    <property type="match status" value="1"/>
</dbReference>
<dbReference type="GO" id="GO:0005886">
    <property type="term" value="C:plasma membrane"/>
    <property type="evidence" value="ECO:0007669"/>
    <property type="project" value="UniProtKB-SubCell"/>
</dbReference>
<evidence type="ECO:0000256" key="3">
    <source>
        <dbReference type="ARBA" id="ARBA00022475"/>
    </source>
</evidence>
<gene>
    <name evidence="11" type="ORF">PYE67_04565</name>
</gene>
<dbReference type="RefSeq" id="WP_261926653.1">
    <property type="nucleotide sequence ID" value="NZ_CALYLG010000155.1"/>
</dbReference>
<evidence type="ECO:0000256" key="1">
    <source>
        <dbReference type="ARBA" id="ARBA00004651"/>
    </source>
</evidence>
<comment type="subcellular location">
    <subcellularLocation>
        <location evidence="1">Cell membrane</location>
        <topology evidence="1">Multi-pass membrane protein</topology>
    </subcellularLocation>
</comment>
<dbReference type="PANTHER" id="PTHR10590:SF4">
    <property type="entry name" value="SOLUTE CARRIER FAMILY 28 MEMBER 3"/>
    <property type="match status" value="1"/>
</dbReference>
<feature type="transmembrane region" description="Helical" evidence="7">
    <location>
        <begin position="291"/>
        <end position="311"/>
    </location>
</feature>
<feature type="transmembrane region" description="Helical" evidence="7">
    <location>
        <begin position="357"/>
        <end position="378"/>
    </location>
</feature>
<feature type="transmembrane region" description="Helical" evidence="7">
    <location>
        <begin position="254"/>
        <end position="285"/>
    </location>
</feature>
<evidence type="ECO:0000256" key="7">
    <source>
        <dbReference type="RuleBase" id="RU362018"/>
    </source>
</evidence>
<accession>A0ABD7YML9</accession>
<evidence type="ECO:0000256" key="2">
    <source>
        <dbReference type="ARBA" id="ARBA00009033"/>
    </source>
</evidence>
<dbReference type="InterPro" id="IPR011657">
    <property type="entry name" value="CNT_C_dom"/>
</dbReference>
<feature type="transmembrane region" description="Helical" evidence="7">
    <location>
        <begin position="168"/>
        <end position="190"/>
    </location>
</feature>
<feature type="transmembrane region" description="Helical" evidence="7">
    <location>
        <begin position="6"/>
        <end position="21"/>
    </location>
</feature>
<keyword evidence="5 7" id="KW-1133">Transmembrane helix</keyword>
<dbReference type="Pfam" id="PF07670">
    <property type="entry name" value="Gate"/>
    <property type="match status" value="1"/>
</dbReference>
<evidence type="ECO:0000313" key="11">
    <source>
        <dbReference type="EMBL" id="WGK86101.1"/>
    </source>
</evidence>
<keyword evidence="7" id="KW-0813">Transport</keyword>